<dbReference type="AlphaFoldDB" id="A0A5C3QCR1"/>
<gene>
    <name evidence="9" type="ORF">BDV98DRAFT_570314</name>
</gene>
<reference evidence="9 10" key="1">
    <citation type="journal article" date="2019" name="Nat. Ecol. Evol.">
        <title>Megaphylogeny resolves global patterns of mushroom evolution.</title>
        <authorList>
            <person name="Varga T."/>
            <person name="Krizsan K."/>
            <person name="Foldi C."/>
            <person name="Dima B."/>
            <person name="Sanchez-Garcia M."/>
            <person name="Sanchez-Ramirez S."/>
            <person name="Szollosi G.J."/>
            <person name="Szarkandi J.G."/>
            <person name="Papp V."/>
            <person name="Albert L."/>
            <person name="Andreopoulos W."/>
            <person name="Angelini C."/>
            <person name="Antonin V."/>
            <person name="Barry K.W."/>
            <person name="Bougher N.L."/>
            <person name="Buchanan P."/>
            <person name="Buyck B."/>
            <person name="Bense V."/>
            <person name="Catcheside P."/>
            <person name="Chovatia M."/>
            <person name="Cooper J."/>
            <person name="Damon W."/>
            <person name="Desjardin D."/>
            <person name="Finy P."/>
            <person name="Geml J."/>
            <person name="Haridas S."/>
            <person name="Hughes K."/>
            <person name="Justo A."/>
            <person name="Karasinski D."/>
            <person name="Kautmanova I."/>
            <person name="Kiss B."/>
            <person name="Kocsube S."/>
            <person name="Kotiranta H."/>
            <person name="LaButti K.M."/>
            <person name="Lechner B.E."/>
            <person name="Liimatainen K."/>
            <person name="Lipzen A."/>
            <person name="Lukacs Z."/>
            <person name="Mihaltcheva S."/>
            <person name="Morgado L.N."/>
            <person name="Niskanen T."/>
            <person name="Noordeloos M.E."/>
            <person name="Ohm R.A."/>
            <person name="Ortiz-Santana B."/>
            <person name="Ovrebo C."/>
            <person name="Racz N."/>
            <person name="Riley R."/>
            <person name="Savchenko A."/>
            <person name="Shiryaev A."/>
            <person name="Soop K."/>
            <person name="Spirin V."/>
            <person name="Szebenyi C."/>
            <person name="Tomsovsky M."/>
            <person name="Tulloss R.E."/>
            <person name="Uehling J."/>
            <person name="Grigoriev I.V."/>
            <person name="Vagvolgyi C."/>
            <person name="Papp T."/>
            <person name="Martin F.M."/>
            <person name="Miettinen O."/>
            <person name="Hibbett D.S."/>
            <person name="Nagy L.G."/>
        </authorList>
    </citation>
    <scope>NUCLEOTIDE SEQUENCE [LARGE SCALE GENOMIC DNA]</scope>
    <source>
        <strain evidence="9 10">CBS 309.79</strain>
    </source>
</reference>
<comment type="catalytic activity">
    <reaction evidence="6">
        <text>L-lysyl-[histone] + S-adenosyl-L-methionine = N(6)-methyl-L-lysyl-[histone] + S-adenosyl-L-homocysteine + H(+)</text>
        <dbReference type="Rhea" id="RHEA:10024"/>
        <dbReference type="Rhea" id="RHEA-COMP:9845"/>
        <dbReference type="Rhea" id="RHEA-COMP:9846"/>
        <dbReference type="ChEBI" id="CHEBI:15378"/>
        <dbReference type="ChEBI" id="CHEBI:29969"/>
        <dbReference type="ChEBI" id="CHEBI:57856"/>
        <dbReference type="ChEBI" id="CHEBI:59789"/>
        <dbReference type="ChEBI" id="CHEBI:61929"/>
    </reaction>
    <physiologicalReaction direction="left-to-right" evidence="6">
        <dbReference type="Rhea" id="RHEA:10025"/>
    </physiologicalReaction>
</comment>
<dbReference type="GO" id="GO:0045814">
    <property type="term" value="P:negative regulation of gene expression, epigenetic"/>
    <property type="evidence" value="ECO:0007669"/>
    <property type="project" value="TreeGrafter"/>
</dbReference>
<dbReference type="InterPro" id="IPR001214">
    <property type="entry name" value="SET_dom"/>
</dbReference>
<evidence type="ECO:0000256" key="6">
    <source>
        <dbReference type="ARBA" id="ARBA00048619"/>
    </source>
</evidence>
<dbReference type="GO" id="GO:0042799">
    <property type="term" value="F:histone H4K20 methyltransferase activity"/>
    <property type="evidence" value="ECO:0007669"/>
    <property type="project" value="TreeGrafter"/>
</dbReference>
<dbReference type="Gene3D" id="2.170.270.10">
    <property type="entry name" value="SET domain"/>
    <property type="match status" value="1"/>
</dbReference>
<evidence type="ECO:0000313" key="9">
    <source>
        <dbReference type="EMBL" id="TFK99864.1"/>
    </source>
</evidence>
<feature type="domain" description="SET" evidence="8">
    <location>
        <begin position="97"/>
        <end position="388"/>
    </location>
</feature>
<evidence type="ECO:0000256" key="7">
    <source>
        <dbReference type="SAM" id="MobiDB-lite"/>
    </source>
</evidence>
<evidence type="ECO:0000256" key="4">
    <source>
        <dbReference type="ARBA" id="ARBA00042380"/>
    </source>
</evidence>
<dbReference type="Proteomes" id="UP000305067">
    <property type="component" value="Unassembled WGS sequence"/>
</dbReference>
<dbReference type="PANTHER" id="PTHR46402:SF2">
    <property type="entry name" value="HISTONE-LYSINE N-TRIMETHYLTRANSFERASE SMYD5"/>
    <property type="match status" value="1"/>
</dbReference>
<evidence type="ECO:0000256" key="5">
    <source>
        <dbReference type="ARBA" id="ARBA00044528"/>
    </source>
</evidence>
<dbReference type="GO" id="GO:0032259">
    <property type="term" value="P:methylation"/>
    <property type="evidence" value="ECO:0007669"/>
    <property type="project" value="UniProtKB-KW"/>
</dbReference>
<dbReference type="InterPro" id="IPR046341">
    <property type="entry name" value="SET_dom_sf"/>
</dbReference>
<evidence type="ECO:0000256" key="2">
    <source>
        <dbReference type="ARBA" id="ARBA00022679"/>
    </source>
</evidence>
<dbReference type="Pfam" id="PF00856">
    <property type="entry name" value="SET"/>
    <property type="match status" value="1"/>
</dbReference>
<keyword evidence="1" id="KW-0489">Methyltransferase</keyword>
<accession>A0A5C3QCR1</accession>
<dbReference type="PANTHER" id="PTHR46402">
    <property type="entry name" value="SET AND MYND DOMAIN-CONTAINING PROTEIN 5"/>
    <property type="match status" value="1"/>
</dbReference>
<sequence>MENANGASRGVVPTEGELTAALQSLRSESPALGTPKVHALLLAQQPTWSVSEKRTRKVLQALGLVLSSGNSSSKPTGDRKYPASQLNPSLPLEQMTNAVKTKYFNDAKGKGLVATRKIEKGEVMWKEDPFALAAEWELYELQNKSLACFYCSTPMSHSSNAVLRCTSTSDSLACPATFCNRLCRSRAESLGGHSMLCPGANPASNELLAFVEKSQWQALHALSRCTARLVMRKKAAILKKGGQKERAEVGKAFEDDWAIYTALAVLSYEDRFKYAEEMGGEPDRAAWQKAHKLLVNAFDKERRKSNLAHDPVFDEELFSYEGFLRGLGRMSLNMESHGGIYAVHSHINHSCTPNTSVRHHDQSNALSRITVLASSDIEAGEELVITYVDPSLGVRERRKRLAEWGFGKCTCGRCMEEEKSLPPQIEPASGQPAAGPDMSDLSAEIKAGLGLL</sequence>
<dbReference type="EMBL" id="ML178831">
    <property type="protein sequence ID" value="TFK99864.1"/>
    <property type="molecule type" value="Genomic_DNA"/>
</dbReference>
<dbReference type="Gene3D" id="1.10.220.160">
    <property type="match status" value="1"/>
</dbReference>
<feature type="region of interest" description="Disordered" evidence="7">
    <location>
        <begin position="68"/>
        <end position="88"/>
    </location>
</feature>
<dbReference type="Gene3D" id="6.10.140.2220">
    <property type="match status" value="1"/>
</dbReference>
<dbReference type="STRING" id="1884261.A0A5C3QCR1"/>
<proteinExistence type="predicted"/>
<dbReference type="CDD" id="cd20071">
    <property type="entry name" value="SET_SMYD"/>
    <property type="match status" value="1"/>
</dbReference>
<keyword evidence="2" id="KW-0808">Transferase</keyword>
<organism evidence="9 10">
    <name type="scientific">Pterulicium gracile</name>
    <dbReference type="NCBI Taxonomy" id="1884261"/>
    <lineage>
        <taxon>Eukaryota</taxon>
        <taxon>Fungi</taxon>
        <taxon>Dikarya</taxon>
        <taxon>Basidiomycota</taxon>
        <taxon>Agaricomycotina</taxon>
        <taxon>Agaricomycetes</taxon>
        <taxon>Agaricomycetidae</taxon>
        <taxon>Agaricales</taxon>
        <taxon>Pleurotineae</taxon>
        <taxon>Pterulaceae</taxon>
        <taxon>Pterulicium</taxon>
    </lineage>
</organism>
<protein>
    <recommendedName>
        <fullName evidence="5">Histone-lysine N-methyltransferase SET5</fullName>
    </recommendedName>
    <alternativeName>
        <fullName evidence="4">SET domain-containing protein 5</fullName>
    </alternativeName>
</protein>
<dbReference type="PROSITE" id="PS50280">
    <property type="entry name" value="SET"/>
    <property type="match status" value="1"/>
</dbReference>
<dbReference type="OrthoDB" id="438641at2759"/>
<evidence type="ECO:0000259" key="8">
    <source>
        <dbReference type="PROSITE" id="PS50280"/>
    </source>
</evidence>
<keyword evidence="3" id="KW-0949">S-adenosyl-L-methionine</keyword>
<evidence type="ECO:0000256" key="3">
    <source>
        <dbReference type="ARBA" id="ARBA00022691"/>
    </source>
</evidence>
<dbReference type="SUPFAM" id="SSF82199">
    <property type="entry name" value="SET domain"/>
    <property type="match status" value="1"/>
</dbReference>
<dbReference type="SMART" id="SM00317">
    <property type="entry name" value="SET"/>
    <property type="match status" value="1"/>
</dbReference>
<evidence type="ECO:0000256" key="1">
    <source>
        <dbReference type="ARBA" id="ARBA00022603"/>
    </source>
</evidence>
<evidence type="ECO:0000313" key="10">
    <source>
        <dbReference type="Proteomes" id="UP000305067"/>
    </source>
</evidence>
<name>A0A5C3QCR1_9AGAR</name>
<keyword evidence="10" id="KW-1185">Reference proteome</keyword>